<protein>
    <submittedName>
        <fullName evidence="1">DNA polymerase lambda-like</fullName>
    </submittedName>
</protein>
<feature type="non-terminal residue" evidence="1">
    <location>
        <position position="50"/>
    </location>
</feature>
<sequence length="50" mass="5688">MPYACFALRISHSHCWLKQIYMLRLQAESKGFRLDDTGLFPATQGSGGKR</sequence>
<proteinExistence type="predicted"/>
<organism evidence="1 2">
    <name type="scientific">Trifolium medium</name>
    <dbReference type="NCBI Taxonomy" id="97028"/>
    <lineage>
        <taxon>Eukaryota</taxon>
        <taxon>Viridiplantae</taxon>
        <taxon>Streptophyta</taxon>
        <taxon>Embryophyta</taxon>
        <taxon>Tracheophyta</taxon>
        <taxon>Spermatophyta</taxon>
        <taxon>Magnoliopsida</taxon>
        <taxon>eudicotyledons</taxon>
        <taxon>Gunneridae</taxon>
        <taxon>Pentapetalae</taxon>
        <taxon>rosids</taxon>
        <taxon>fabids</taxon>
        <taxon>Fabales</taxon>
        <taxon>Fabaceae</taxon>
        <taxon>Papilionoideae</taxon>
        <taxon>50 kb inversion clade</taxon>
        <taxon>NPAAA clade</taxon>
        <taxon>Hologalegina</taxon>
        <taxon>IRL clade</taxon>
        <taxon>Trifolieae</taxon>
        <taxon>Trifolium</taxon>
    </lineage>
</organism>
<keyword evidence="2" id="KW-1185">Reference proteome</keyword>
<name>A0A392Q8P4_9FABA</name>
<dbReference type="Proteomes" id="UP000265520">
    <property type="component" value="Unassembled WGS sequence"/>
</dbReference>
<evidence type="ECO:0000313" key="1">
    <source>
        <dbReference type="EMBL" id="MCI20100.1"/>
    </source>
</evidence>
<dbReference type="AlphaFoldDB" id="A0A392Q8P4"/>
<dbReference type="EMBL" id="LXQA010118102">
    <property type="protein sequence ID" value="MCI20100.1"/>
    <property type="molecule type" value="Genomic_DNA"/>
</dbReference>
<reference evidence="1 2" key="1">
    <citation type="journal article" date="2018" name="Front. Plant Sci.">
        <title>Red Clover (Trifolium pratense) and Zigzag Clover (T. medium) - A Picture of Genomic Similarities and Differences.</title>
        <authorList>
            <person name="Dluhosova J."/>
            <person name="Istvanek J."/>
            <person name="Nedelnik J."/>
            <person name="Repkova J."/>
        </authorList>
    </citation>
    <scope>NUCLEOTIDE SEQUENCE [LARGE SCALE GENOMIC DNA]</scope>
    <source>
        <strain evidence="2">cv. 10/8</strain>
        <tissue evidence="1">Leaf</tissue>
    </source>
</reference>
<accession>A0A392Q8P4</accession>
<evidence type="ECO:0000313" key="2">
    <source>
        <dbReference type="Proteomes" id="UP000265520"/>
    </source>
</evidence>
<comment type="caution">
    <text evidence="1">The sequence shown here is derived from an EMBL/GenBank/DDBJ whole genome shotgun (WGS) entry which is preliminary data.</text>
</comment>